<evidence type="ECO:0000313" key="8">
    <source>
        <dbReference type="Proteomes" id="UP000489600"/>
    </source>
</evidence>
<evidence type="ECO:0008006" key="9">
    <source>
        <dbReference type="Google" id="ProtNLM"/>
    </source>
</evidence>
<keyword evidence="2 4" id="KW-0808">Transferase</keyword>
<dbReference type="Proteomes" id="UP000489600">
    <property type="component" value="Unassembled WGS sequence"/>
</dbReference>
<dbReference type="InterPro" id="IPR052191">
    <property type="entry name" value="tRNA_ntf/polyA_polymerase_I"/>
</dbReference>
<feature type="domain" description="Poly A polymerase head" evidence="5">
    <location>
        <begin position="358"/>
        <end position="478"/>
    </location>
</feature>
<organism evidence="7 8">
    <name type="scientific">Arabis nemorensis</name>
    <dbReference type="NCBI Taxonomy" id="586526"/>
    <lineage>
        <taxon>Eukaryota</taxon>
        <taxon>Viridiplantae</taxon>
        <taxon>Streptophyta</taxon>
        <taxon>Embryophyta</taxon>
        <taxon>Tracheophyta</taxon>
        <taxon>Spermatophyta</taxon>
        <taxon>Magnoliopsida</taxon>
        <taxon>eudicotyledons</taxon>
        <taxon>Gunneridae</taxon>
        <taxon>Pentapetalae</taxon>
        <taxon>rosids</taxon>
        <taxon>malvids</taxon>
        <taxon>Brassicales</taxon>
        <taxon>Brassicaceae</taxon>
        <taxon>Arabideae</taxon>
        <taxon>Arabis</taxon>
    </lineage>
</organism>
<proteinExistence type="inferred from homology"/>
<evidence type="ECO:0000259" key="6">
    <source>
        <dbReference type="Pfam" id="PF12627"/>
    </source>
</evidence>
<dbReference type="InterPro" id="IPR043519">
    <property type="entry name" value="NT_sf"/>
</dbReference>
<dbReference type="Gene3D" id="3.30.460.10">
    <property type="entry name" value="Beta Polymerase, domain 2"/>
    <property type="match status" value="1"/>
</dbReference>
<keyword evidence="8" id="KW-1185">Reference proteome</keyword>
<dbReference type="OrthoDB" id="445712at2759"/>
<dbReference type="Gene3D" id="1.10.3090.10">
    <property type="entry name" value="cca-adding enzyme, domain 2"/>
    <property type="match status" value="1"/>
</dbReference>
<gene>
    <name evidence="7" type="ORF">ANE_LOCUS4283</name>
</gene>
<dbReference type="InterPro" id="IPR011990">
    <property type="entry name" value="TPR-like_helical_dom_sf"/>
</dbReference>
<dbReference type="InterPro" id="IPR032828">
    <property type="entry name" value="PolyA_RNA-bd"/>
</dbReference>
<dbReference type="CDD" id="cd05398">
    <property type="entry name" value="NT_ClassII-CCAase"/>
    <property type="match status" value="1"/>
</dbReference>
<name>A0A565AWP2_9BRAS</name>
<dbReference type="GO" id="GO:0000166">
    <property type="term" value="F:nucleotide binding"/>
    <property type="evidence" value="ECO:0007669"/>
    <property type="project" value="UniProtKB-KW"/>
</dbReference>
<evidence type="ECO:0000256" key="1">
    <source>
        <dbReference type="ARBA" id="ARBA00007265"/>
    </source>
</evidence>
<dbReference type="SUPFAM" id="SSF81301">
    <property type="entry name" value="Nucleotidyltransferase"/>
    <property type="match status" value="1"/>
</dbReference>
<dbReference type="Gene3D" id="1.25.40.10">
    <property type="entry name" value="Tetratricopeptide repeat domain"/>
    <property type="match status" value="1"/>
</dbReference>
<dbReference type="EMBL" id="CABITT030000002">
    <property type="protein sequence ID" value="VVA93838.1"/>
    <property type="molecule type" value="Genomic_DNA"/>
</dbReference>
<keyword evidence="4" id="KW-0694">RNA-binding</keyword>
<sequence>MWRRVVSTRVKSVAPETSPLSCAFLTHFSFKSGDPKGIYREANGVKYLAPADFIDASPLSSAFRRHFSSKSGDPKGIDKEDVGQADKDEWELDLEGDNVLGNLRKPKGRDIVYKVYDILRNEEWSVDLEKLENLKLNFNRNLVQGVLELSGIETSKALLFFRWLDVPGRFKHDGKTYNSMARVLGKENIDQFHEFIEEMRSLGYHMESKTYVTVLNRFLKAEMITEAVELFELAMAGRNKPTEQLCHLVLCTIFTANKDMDLISRTVKAYTRNGKILSDSVQGYVLRSLKMVGRDELTDEVLKAMNEGEGNLGEMDTLLLTHVVKKIVDAKSNGIKVSMIPVSAWIVLRALRWQGFDAYLVGGCVRDLLMKRTPRDFDVVTTASVDQVRQLFEDSQIVGNKHPICKVSIGESVIEVSNVGRPLVPSSLPCEWDKIDYILYANSQKRDFTINSLFLDLLSYQIYDYNNGIEDLENRMLRTMIAASVSFKRDCARILRGVRIAARLDLSFSEEIEDAIPKRIHLVARLGSFRLTRELNYMFSYGAAIPSINLLQKLKLLHILLPFQAACLEGGEEETTKSSAMLERLFSNLDKLHSCGNPAADSLWLVH</sequence>
<evidence type="ECO:0000256" key="4">
    <source>
        <dbReference type="RuleBase" id="RU003953"/>
    </source>
</evidence>
<dbReference type="Pfam" id="PF01743">
    <property type="entry name" value="PolyA_pol"/>
    <property type="match status" value="1"/>
</dbReference>
<accession>A0A565AWP2</accession>
<dbReference type="PANTHER" id="PTHR43051:SF1">
    <property type="entry name" value="POLYNUCLEOTIDE ADENYLYLTRANSFERASE FAMILY PROTEIN"/>
    <property type="match status" value="1"/>
</dbReference>
<comment type="similarity">
    <text evidence="1 4">Belongs to the tRNA nucleotidyltransferase/poly(A) polymerase family.</text>
</comment>
<evidence type="ECO:0000256" key="3">
    <source>
        <dbReference type="ARBA" id="ARBA00022741"/>
    </source>
</evidence>
<protein>
    <recommendedName>
        <fullName evidence="9">Poly A polymerase head domain-containing protein</fullName>
    </recommendedName>
</protein>
<dbReference type="GO" id="GO:0001680">
    <property type="term" value="P:tRNA 3'-terminal CCA addition"/>
    <property type="evidence" value="ECO:0007669"/>
    <property type="project" value="UniProtKB-ARBA"/>
</dbReference>
<dbReference type="InterPro" id="IPR002646">
    <property type="entry name" value="PolA_pol_head_dom"/>
</dbReference>
<dbReference type="Pfam" id="PF12627">
    <property type="entry name" value="PolyA_pol_RNAbd"/>
    <property type="match status" value="1"/>
</dbReference>
<dbReference type="GO" id="GO:0016779">
    <property type="term" value="F:nucleotidyltransferase activity"/>
    <property type="evidence" value="ECO:0007669"/>
    <property type="project" value="InterPro"/>
</dbReference>
<evidence type="ECO:0000259" key="5">
    <source>
        <dbReference type="Pfam" id="PF01743"/>
    </source>
</evidence>
<dbReference type="AlphaFoldDB" id="A0A565AWP2"/>
<comment type="caution">
    <text evidence="7">The sequence shown here is derived from an EMBL/GenBank/DDBJ whole genome shotgun (WGS) entry which is preliminary data.</text>
</comment>
<evidence type="ECO:0000256" key="2">
    <source>
        <dbReference type="ARBA" id="ARBA00022679"/>
    </source>
</evidence>
<evidence type="ECO:0000313" key="7">
    <source>
        <dbReference type="EMBL" id="VVA93838.1"/>
    </source>
</evidence>
<dbReference type="GO" id="GO:0003723">
    <property type="term" value="F:RNA binding"/>
    <property type="evidence" value="ECO:0007669"/>
    <property type="project" value="UniProtKB-KW"/>
</dbReference>
<dbReference type="PANTHER" id="PTHR43051">
    <property type="entry name" value="POLYNUCLEOTIDE ADENYLYLTRANSFERASE FAMILY PROTEIN"/>
    <property type="match status" value="1"/>
</dbReference>
<keyword evidence="3" id="KW-0547">Nucleotide-binding</keyword>
<feature type="domain" description="tRNA nucleotidyltransferase/poly(A) polymerase RNA and SrmB- binding" evidence="6">
    <location>
        <begin position="506"/>
        <end position="566"/>
    </location>
</feature>
<reference evidence="7" key="1">
    <citation type="submission" date="2019-07" db="EMBL/GenBank/DDBJ databases">
        <authorList>
            <person name="Dittberner H."/>
        </authorList>
    </citation>
    <scope>NUCLEOTIDE SEQUENCE [LARGE SCALE GENOMIC DNA]</scope>
</reference>
<dbReference type="SUPFAM" id="SSF81891">
    <property type="entry name" value="Poly A polymerase C-terminal region-like"/>
    <property type="match status" value="1"/>
</dbReference>